<dbReference type="PROSITE" id="PS00109">
    <property type="entry name" value="PROTEIN_KINASE_TYR"/>
    <property type="match status" value="1"/>
</dbReference>
<evidence type="ECO:0000313" key="17">
    <source>
        <dbReference type="Proteomes" id="UP000887567"/>
    </source>
</evidence>
<feature type="binding site" evidence="10">
    <location>
        <position position="715"/>
    </location>
    <ligand>
        <name>ATP</name>
        <dbReference type="ChEBI" id="CHEBI:30616"/>
    </ligand>
</feature>
<feature type="domain" description="Protein kinase" evidence="14">
    <location>
        <begin position="532"/>
        <end position="846"/>
    </location>
</feature>
<dbReference type="InterPro" id="IPR007110">
    <property type="entry name" value="Ig-like_dom"/>
</dbReference>
<keyword evidence="6" id="KW-0675">Receptor</keyword>
<keyword evidence="11" id="KW-0479">Metal-binding</keyword>
<dbReference type="InterPro" id="IPR000719">
    <property type="entry name" value="Prot_kinase_dom"/>
</dbReference>
<evidence type="ECO:0000256" key="11">
    <source>
        <dbReference type="PIRSR" id="PIRSR000615-3"/>
    </source>
</evidence>
<keyword evidence="7" id="KW-0325">Glycoprotein</keyword>
<dbReference type="OrthoDB" id="5984265at2759"/>
<feature type="region of interest" description="Disordered" evidence="12">
    <location>
        <begin position="876"/>
        <end position="941"/>
    </location>
</feature>
<dbReference type="Gene3D" id="1.10.510.10">
    <property type="entry name" value="Transferase(Phosphotransferase) domain 1"/>
    <property type="match status" value="1"/>
</dbReference>
<feature type="domain" description="Ig-like" evidence="15">
    <location>
        <begin position="143"/>
        <end position="234"/>
    </location>
</feature>
<protein>
    <recommendedName>
        <fullName evidence="18">Receptor protein-tyrosine kinase</fullName>
    </recommendedName>
</protein>
<keyword evidence="5" id="KW-1015">Disulfide bond</keyword>
<comment type="subcellular location">
    <subcellularLocation>
        <location evidence="1">Membrane</location>
        <topology evidence="1">Single-pass membrane protein</topology>
    </subcellularLocation>
</comment>
<dbReference type="PIRSF" id="PIRSF000615">
    <property type="entry name" value="TyrPK_CSF1-R"/>
    <property type="match status" value="1"/>
</dbReference>
<feature type="binding site" evidence="11">
    <location>
        <position position="729"/>
    </location>
    <ligand>
        <name>Mg(2+)</name>
        <dbReference type="ChEBI" id="CHEBI:18420"/>
    </ligand>
</feature>
<dbReference type="FunFam" id="1.10.510.10:FF:000462">
    <property type="entry name" value="Receptor tyrosine kinase"/>
    <property type="match status" value="1"/>
</dbReference>
<dbReference type="GO" id="GO:0005886">
    <property type="term" value="C:plasma membrane"/>
    <property type="evidence" value="ECO:0007669"/>
    <property type="project" value="TreeGrafter"/>
</dbReference>
<feature type="domain" description="Ig-like" evidence="15">
    <location>
        <begin position="364"/>
        <end position="430"/>
    </location>
</feature>
<dbReference type="PANTHER" id="PTHR24416">
    <property type="entry name" value="TYROSINE-PROTEIN KINASE RECEPTOR"/>
    <property type="match status" value="1"/>
</dbReference>
<reference evidence="16" key="1">
    <citation type="submission" date="2022-11" db="UniProtKB">
        <authorList>
            <consortium name="EnsemblMetazoa"/>
        </authorList>
    </citation>
    <scope>IDENTIFICATION</scope>
</reference>
<dbReference type="GO" id="GO:0007169">
    <property type="term" value="P:cell surface receptor protein tyrosine kinase signaling pathway"/>
    <property type="evidence" value="ECO:0007669"/>
    <property type="project" value="TreeGrafter"/>
</dbReference>
<keyword evidence="17" id="KW-1185">Reference proteome</keyword>
<evidence type="ECO:0000256" key="6">
    <source>
        <dbReference type="ARBA" id="ARBA00023170"/>
    </source>
</evidence>
<evidence type="ECO:0000256" key="2">
    <source>
        <dbReference type="ARBA" id="ARBA00022692"/>
    </source>
</evidence>
<evidence type="ECO:0000256" key="13">
    <source>
        <dbReference type="SAM" id="Phobius"/>
    </source>
</evidence>
<feature type="binding site" evidence="11">
    <location>
        <position position="716"/>
    </location>
    <ligand>
        <name>Mg(2+)</name>
        <dbReference type="ChEBI" id="CHEBI:18420"/>
    </ligand>
</feature>
<dbReference type="PANTHER" id="PTHR24416:SF600">
    <property type="entry name" value="PDGF- AND VEGF-RECEPTOR RELATED, ISOFORM J"/>
    <property type="match status" value="1"/>
</dbReference>
<dbReference type="Gene3D" id="3.30.200.20">
    <property type="entry name" value="Phosphorylase Kinase, domain 1"/>
    <property type="match status" value="1"/>
</dbReference>
<dbReference type="AlphaFoldDB" id="A0A913XUF3"/>
<dbReference type="SUPFAM" id="SSF56112">
    <property type="entry name" value="Protein kinase-like (PK-like)"/>
    <property type="match status" value="1"/>
</dbReference>
<feature type="binding site" evidence="10">
    <location>
        <position position="602"/>
    </location>
    <ligand>
        <name>ATP</name>
        <dbReference type="ChEBI" id="CHEBI:30616"/>
    </ligand>
</feature>
<evidence type="ECO:0000256" key="12">
    <source>
        <dbReference type="SAM" id="MobiDB-lite"/>
    </source>
</evidence>
<evidence type="ECO:0000259" key="15">
    <source>
        <dbReference type="PROSITE" id="PS50835"/>
    </source>
</evidence>
<keyword evidence="10" id="KW-0067">ATP-binding</keyword>
<evidence type="ECO:0000256" key="10">
    <source>
        <dbReference type="PIRSR" id="PIRSR000615-2"/>
    </source>
</evidence>
<evidence type="ECO:0000313" key="16">
    <source>
        <dbReference type="EnsemblMetazoa" id="XP_020909960.1"/>
    </source>
</evidence>
<feature type="domain" description="Ig-like" evidence="15">
    <location>
        <begin position="240"/>
        <end position="355"/>
    </location>
</feature>
<evidence type="ECO:0000259" key="14">
    <source>
        <dbReference type="PROSITE" id="PS50011"/>
    </source>
</evidence>
<dbReference type="GO" id="GO:0046872">
    <property type="term" value="F:metal ion binding"/>
    <property type="evidence" value="ECO:0007669"/>
    <property type="project" value="UniProtKB-KW"/>
</dbReference>
<feature type="binding site" evidence="10">
    <location>
        <begin position="539"/>
        <end position="546"/>
    </location>
    <ligand>
        <name>ATP</name>
        <dbReference type="ChEBI" id="CHEBI:30616"/>
    </ligand>
</feature>
<keyword evidence="11" id="KW-0460">Magnesium</keyword>
<feature type="compositionally biased region" description="Basic and acidic residues" evidence="12">
    <location>
        <begin position="923"/>
        <end position="941"/>
    </location>
</feature>
<dbReference type="SMART" id="SM00408">
    <property type="entry name" value="IGc2"/>
    <property type="match status" value="4"/>
</dbReference>
<dbReference type="PROSITE" id="PS50835">
    <property type="entry name" value="IG_LIKE"/>
    <property type="match status" value="3"/>
</dbReference>
<keyword evidence="4 13" id="KW-0472">Membrane</keyword>
<feature type="transmembrane region" description="Helical" evidence="13">
    <location>
        <begin position="463"/>
        <end position="485"/>
    </location>
</feature>
<keyword evidence="10" id="KW-0547">Nucleotide-binding</keyword>
<dbReference type="Pfam" id="PF07714">
    <property type="entry name" value="PK_Tyr_Ser-Thr"/>
    <property type="match status" value="1"/>
</dbReference>
<evidence type="ECO:0000256" key="5">
    <source>
        <dbReference type="ARBA" id="ARBA00023157"/>
    </source>
</evidence>
<keyword evidence="8" id="KW-0393">Immunoglobulin domain</keyword>
<evidence type="ECO:0000256" key="4">
    <source>
        <dbReference type="ARBA" id="ARBA00023136"/>
    </source>
</evidence>
<evidence type="ECO:0000256" key="1">
    <source>
        <dbReference type="ARBA" id="ARBA00004167"/>
    </source>
</evidence>
<feature type="compositionally biased region" description="Low complexity" evidence="12">
    <location>
        <begin position="896"/>
        <end position="916"/>
    </location>
</feature>
<dbReference type="OMA" id="INCCSEL"/>
<dbReference type="RefSeq" id="XP_020909960.1">
    <property type="nucleotide sequence ID" value="XM_021054301.2"/>
</dbReference>
<keyword evidence="2 13" id="KW-0812">Transmembrane</keyword>
<name>A0A913XUF3_EXADI</name>
<dbReference type="InterPro" id="IPR013783">
    <property type="entry name" value="Ig-like_fold"/>
</dbReference>
<dbReference type="InterPro" id="IPR011009">
    <property type="entry name" value="Kinase-like_dom_sf"/>
</dbReference>
<evidence type="ECO:0000256" key="7">
    <source>
        <dbReference type="ARBA" id="ARBA00023180"/>
    </source>
</evidence>
<sequence>MALLKKLFVTNRTGNEGKLALIVALALICVPTALATVSDQFRFYKTNANGARKKVLFGKSLVINCTTNDPTAYTNLYFKSLSEDHFQIFKYDKVDRVKDVFIIKDFSFRTSGWYLCNSTNRNQETITWQDPSTYVGPAEPHIPKAEISTKNKTLDVGDNFNLSCTSKNVDNVKWFKVTGESNNPIAESRLIKDEKGESKTVTLMIINAQIVDSGSYICEASYEDKIGTKGAHIEVLEPTPPLPTNYSGITNAVVVRSPSKIKIYCDYQGYPLPKIKWYKGTQEIQGCIKSTYHKRSYQRCKNSRIILEYRKESKHGILRGSLTILKTKYSDHGNYVCQASNKKGNNSIAIPVNVETRARLLVDPKNQNIITDLGKSINITCKATGRPQPIVFLSKTNSLKALKYGKGTVTLSIQAVTRKDMGNYSCNATNFYSDLKFFALSELKSTNPQPPEARDVRLKSQNLIIIVVCVVVILFIFVAISIFFYRRQKMLSNKYSLGPEIADYQIDPDRSLLEQCRNLPYDIDWEFPEERLVLGEILGSGAFGLVLQAEAIGIQALRPRDKSAEAIQLRANLRQKSKLIKKKIKKGRSDSITSAKQTVAVKTLKEGATKADYTDLASELKILIHVGEHKNIVNILGACTRGRRLMVIIEFAPHGNLLAFLRERRDIYEPNWAKASHNPGQELTLVDLIVMAHSISQGMEFLFSRKCVHRDLAARNILVGQDYVIKISDFGLARDIYQEDLYVKTSRGLLPIKWMALESLFDRIYTHMSDVWSFGIVLWEIFTLGGTPYPTVPIEQLMDFLTQGQRMMQPNHCPTDLYDLMRQCWEYSPEDRPTFVEISYRLEQIFKDNVSEDTLGYLLLNGKDAAESINCCSELPLSDESNMEAKGETPGDGSKSKPNSPASSNQSPPSSITNNNEYISGTLKREKHVEHKPLLNHESTV</sequence>
<dbReference type="GO" id="GO:0004714">
    <property type="term" value="F:transmembrane receptor protein tyrosine kinase activity"/>
    <property type="evidence" value="ECO:0007669"/>
    <property type="project" value="TreeGrafter"/>
</dbReference>
<evidence type="ECO:0000256" key="8">
    <source>
        <dbReference type="ARBA" id="ARBA00023319"/>
    </source>
</evidence>
<evidence type="ECO:0000256" key="3">
    <source>
        <dbReference type="ARBA" id="ARBA00022989"/>
    </source>
</evidence>
<dbReference type="Gene3D" id="2.60.40.10">
    <property type="entry name" value="Immunoglobulins"/>
    <property type="match status" value="3"/>
</dbReference>
<dbReference type="SMART" id="SM00219">
    <property type="entry name" value="TyrKc"/>
    <property type="match status" value="1"/>
</dbReference>
<evidence type="ECO:0000256" key="9">
    <source>
        <dbReference type="PIRSR" id="PIRSR000615-1"/>
    </source>
</evidence>
<accession>A0A913XUF3</accession>
<dbReference type="EnsemblMetazoa" id="XM_021054301.2">
    <property type="protein sequence ID" value="XP_020909960.1"/>
    <property type="gene ID" value="LOC110247821"/>
</dbReference>
<dbReference type="InterPro" id="IPR050122">
    <property type="entry name" value="RTK"/>
</dbReference>
<dbReference type="InterPro" id="IPR003599">
    <property type="entry name" value="Ig_sub"/>
</dbReference>
<dbReference type="GeneID" id="110247821"/>
<proteinExistence type="predicted"/>
<dbReference type="InterPro" id="IPR001245">
    <property type="entry name" value="Ser-Thr/Tyr_kinase_cat_dom"/>
</dbReference>
<dbReference type="GO" id="GO:0043235">
    <property type="term" value="C:receptor complex"/>
    <property type="evidence" value="ECO:0007669"/>
    <property type="project" value="TreeGrafter"/>
</dbReference>
<evidence type="ECO:0008006" key="18">
    <source>
        <dbReference type="Google" id="ProtNLM"/>
    </source>
</evidence>
<keyword evidence="3 13" id="KW-1133">Transmembrane helix</keyword>
<dbReference type="InterPro" id="IPR020635">
    <property type="entry name" value="Tyr_kinase_cat_dom"/>
</dbReference>
<dbReference type="SUPFAM" id="SSF48726">
    <property type="entry name" value="Immunoglobulin"/>
    <property type="match status" value="3"/>
</dbReference>
<dbReference type="GO" id="GO:0005524">
    <property type="term" value="F:ATP binding"/>
    <property type="evidence" value="ECO:0007669"/>
    <property type="project" value="UniProtKB-KW"/>
</dbReference>
<organism evidence="16 17">
    <name type="scientific">Exaiptasia diaphana</name>
    <name type="common">Tropical sea anemone</name>
    <name type="synonym">Aiptasia pulchella</name>
    <dbReference type="NCBI Taxonomy" id="2652724"/>
    <lineage>
        <taxon>Eukaryota</taxon>
        <taxon>Metazoa</taxon>
        <taxon>Cnidaria</taxon>
        <taxon>Anthozoa</taxon>
        <taxon>Hexacorallia</taxon>
        <taxon>Actiniaria</taxon>
        <taxon>Aiptasiidae</taxon>
        <taxon>Exaiptasia</taxon>
    </lineage>
</organism>
<dbReference type="PRINTS" id="PR00109">
    <property type="entry name" value="TYRKINASE"/>
</dbReference>
<dbReference type="CDD" id="cd00096">
    <property type="entry name" value="Ig"/>
    <property type="match status" value="2"/>
</dbReference>
<dbReference type="SMART" id="SM00409">
    <property type="entry name" value="IG"/>
    <property type="match status" value="4"/>
</dbReference>
<dbReference type="InterPro" id="IPR003598">
    <property type="entry name" value="Ig_sub2"/>
</dbReference>
<dbReference type="Proteomes" id="UP000887567">
    <property type="component" value="Unplaced"/>
</dbReference>
<dbReference type="InterPro" id="IPR036179">
    <property type="entry name" value="Ig-like_dom_sf"/>
</dbReference>
<dbReference type="Pfam" id="PF13927">
    <property type="entry name" value="Ig_3"/>
    <property type="match status" value="3"/>
</dbReference>
<dbReference type="KEGG" id="epa:110247821"/>
<feature type="active site" description="Proton acceptor" evidence="9">
    <location>
        <position position="711"/>
    </location>
</feature>
<dbReference type="PROSITE" id="PS50011">
    <property type="entry name" value="PROTEIN_KINASE_DOM"/>
    <property type="match status" value="1"/>
</dbReference>
<dbReference type="InterPro" id="IPR008266">
    <property type="entry name" value="Tyr_kinase_AS"/>
</dbReference>